<evidence type="ECO:0000256" key="15">
    <source>
        <dbReference type="ARBA" id="ARBA00023180"/>
    </source>
</evidence>
<dbReference type="InterPro" id="IPR055163">
    <property type="entry name" value="ALK/LTK-like_GRD"/>
</dbReference>
<keyword evidence="8" id="KW-0418">Kinase</keyword>
<evidence type="ECO:0000256" key="14">
    <source>
        <dbReference type="ARBA" id="ARBA00023170"/>
    </source>
</evidence>
<evidence type="ECO:0000256" key="4">
    <source>
        <dbReference type="ARBA" id="ARBA00022679"/>
    </source>
</evidence>
<keyword evidence="15" id="KW-0325">Glycoprotein</keyword>
<evidence type="ECO:0000256" key="2">
    <source>
        <dbReference type="ARBA" id="ARBA00011902"/>
    </source>
</evidence>
<protein>
    <recommendedName>
        <fullName evidence="2">receptor protein-tyrosine kinase</fullName>
        <ecNumber evidence="2">2.7.10.1</ecNumber>
    </recommendedName>
</protein>
<proteinExistence type="predicted"/>
<organism evidence="18 19">
    <name type="scientific">Candidatus Nanosyncoccus nanoralicus</name>
    <dbReference type="NCBI Taxonomy" id="2171996"/>
    <lineage>
        <taxon>Bacteria</taxon>
        <taxon>Candidatus Saccharimonadota</taxon>
        <taxon>Candidatus Nanosyncoccalia</taxon>
        <taxon>Candidatus Nanosyncoccales</taxon>
        <taxon>Candidatus Nanosyncoccaceae</taxon>
        <taxon>Candidatus Nanosyncoccus</taxon>
    </lineage>
</organism>
<reference evidence="18 19" key="2">
    <citation type="journal article" date="2020" name="Cell Rep.">
        <title>Acquisition and Adaptation of Ultra-small Parasitic Reduced Genome Bacteria to Mammalian Hosts.</title>
        <authorList>
            <person name="McLean J.S."/>
            <person name="Bor B."/>
            <person name="Kerns K.A."/>
            <person name="Liu Q."/>
            <person name="To T.T."/>
            <person name="Solden L."/>
            <person name="Hendrickson E.L."/>
            <person name="Wrighton K."/>
            <person name="Shi W."/>
            <person name="He X."/>
        </authorList>
    </citation>
    <scope>NUCLEOTIDE SEQUENCE [LARGE SCALE GENOMIC DNA]</scope>
    <source>
        <strain evidence="18 19">TM7_KMM_G3_1_HOT_351</strain>
    </source>
</reference>
<evidence type="ECO:0000256" key="6">
    <source>
        <dbReference type="ARBA" id="ARBA00022729"/>
    </source>
</evidence>
<keyword evidence="3" id="KW-1003">Cell membrane</keyword>
<evidence type="ECO:0000259" key="17">
    <source>
        <dbReference type="Pfam" id="PF12810"/>
    </source>
</evidence>
<comment type="caution">
    <text evidence="18">The sequence shown here is derived from an EMBL/GenBank/DDBJ whole genome shotgun (WGS) entry which is preliminary data.</text>
</comment>
<keyword evidence="4" id="KW-0808">Transferase</keyword>
<keyword evidence="9" id="KW-0067">ATP-binding</keyword>
<evidence type="ECO:0000256" key="11">
    <source>
        <dbReference type="ARBA" id="ARBA00023136"/>
    </source>
</evidence>
<evidence type="ECO:0000256" key="10">
    <source>
        <dbReference type="ARBA" id="ARBA00022989"/>
    </source>
</evidence>
<evidence type="ECO:0000256" key="12">
    <source>
        <dbReference type="ARBA" id="ARBA00023137"/>
    </source>
</evidence>
<evidence type="ECO:0000313" key="18">
    <source>
        <dbReference type="EMBL" id="RYC74047.1"/>
    </source>
</evidence>
<evidence type="ECO:0000256" key="3">
    <source>
        <dbReference type="ARBA" id="ARBA00022475"/>
    </source>
</evidence>
<evidence type="ECO:0000313" key="19">
    <source>
        <dbReference type="Proteomes" id="UP001191004"/>
    </source>
</evidence>
<keyword evidence="7" id="KW-0547">Nucleotide-binding</keyword>
<comment type="subcellular location">
    <subcellularLocation>
        <location evidence="1">Cell membrane</location>
        <topology evidence="1">Single-pass type I membrane protein</topology>
    </subcellularLocation>
</comment>
<keyword evidence="19" id="KW-1185">Reference proteome</keyword>
<evidence type="ECO:0000256" key="7">
    <source>
        <dbReference type="ARBA" id="ARBA00022741"/>
    </source>
</evidence>
<evidence type="ECO:0000256" key="9">
    <source>
        <dbReference type="ARBA" id="ARBA00022840"/>
    </source>
</evidence>
<dbReference type="Proteomes" id="UP001191004">
    <property type="component" value="Unassembled WGS sequence"/>
</dbReference>
<dbReference type="EC" id="2.7.10.1" evidence="2"/>
<feature type="domain" description="ALK/LTK-like glycine-rich" evidence="17">
    <location>
        <begin position="352"/>
        <end position="464"/>
    </location>
</feature>
<keyword evidence="10 16" id="KW-1133">Transmembrane helix</keyword>
<name>A0ABY0FM63_9BACT</name>
<feature type="domain" description="ALK/LTK-like glycine-rich" evidence="17">
    <location>
        <begin position="580"/>
        <end position="704"/>
    </location>
</feature>
<keyword evidence="13" id="KW-1015">Disulfide bond</keyword>
<gene>
    <name evidence="18" type="ORF">G3KMM_00095</name>
</gene>
<sequence length="750" mass="79685">MSIKKFTIKSWFPVVLLPTALFFAGLLIISTFVFIYSNTYAVVTYSSETNTSSSFTSTQGYSVSLTMPKSVTFGIDGTNSSQTIKADAKVIVTTNSVTGYKLYLTSHSKELTHVNGLNQINYANPGNTSIQKSSLDDDSWGVFVKRNNVNYIIPICESAQLTEECLISKSSVPVTNEKAPIEYGVNVNSEMAVPGHYSSAGLVYTAIANSSTTGEFPVTELTNSKVPLLANGNQLTSSTKHRFKITIPILENQSEVLGDAIDKRYKVTIGNRLDCKATTNGRVHSAKGLTFDCIADFNTASPRFLPGQKADLVVDTIPYGYTYLKQNAVEFIAGEKTFNYTGTPQEMVSEITGNYRIEAMGANGGDQTPAQANEHWYGSNEVLAPGIGGYTSGIKGMFENEKYMVFVGGKGQSGHDRGAAPYDAKGGFNGGGNGASGLLVPGTNIYSWGGAGGGGSSDVRPYEIDDYVQFIHHRDKRTDGWRDPSSIFLNDGPWANLIRGTYQAVIKTVNLPDSDFEGVSAYYDLGNANLSDVYTQKFGDYILVYFNYTGVPAATHLPAGNAGPAIEIRLKVKTTNQAADITSMKFYKTTDRLLVAGGGAGGSYIAKGGNGGGATGMKPSYLGSTGDAMYSRFRFPNGGNQIAGGGAGFGASAPTHGAIYPNGSVESAGRAGAGGGWFGGYAEQSDYSTSPVIGAGAGGGSGHLYFMVRNGTTYGYGESGKDMTPWSTLQPADKNGIVRFKLVDYLGMEN</sequence>
<keyword evidence="12" id="KW-0829">Tyrosine-protein kinase</keyword>
<evidence type="ECO:0000256" key="8">
    <source>
        <dbReference type="ARBA" id="ARBA00022777"/>
    </source>
</evidence>
<keyword evidence="5 16" id="KW-0812">Transmembrane</keyword>
<evidence type="ECO:0000256" key="5">
    <source>
        <dbReference type="ARBA" id="ARBA00022692"/>
    </source>
</evidence>
<accession>A0ABY0FM63</accession>
<evidence type="ECO:0000256" key="13">
    <source>
        <dbReference type="ARBA" id="ARBA00023157"/>
    </source>
</evidence>
<keyword evidence="14" id="KW-0675">Receptor</keyword>
<dbReference type="Pfam" id="PF12810">
    <property type="entry name" value="ALK_LTK_GRD"/>
    <property type="match status" value="2"/>
</dbReference>
<dbReference type="EMBL" id="PRLL01000001">
    <property type="protein sequence ID" value="RYC74047.1"/>
    <property type="molecule type" value="Genomic_DNA"/>
</dbReference>
<feature type="transmembrane region" description="Helical" evidence="16">
    <location>
        <begin position="12"/>
        <end position="36"/>
    </location>
</feature>
<evidence type="ECO:0000256" key="1">
    <source>
        <dbReference type="ARBA" id="ARBA00004251"/>
    </source>
</evidence>
<evidence type="ECO:0000256" key="16">
    <source>
        <dbReference type="SAM" id="Phobius"/>
    </source>
</evidence>
<keyword evidence="11 16" id="KW-0472">Membrane</keyword>
<reference evidence="18 19" key="1">
    <citation type="journal article" date="2018" name="bioRxiv">
        <title>Evidence of independent acquisition and adaption of ultra-small bacteria to human hosts across the highly diverse yet reduced genomes of the phylum Saccharibacteria.</title>
        <authorList>
            <person name="McLean J.S."/>
            <person name="Bor B."/>
            <person name="To T.T."/>
            <person name="Liu Q."/>
            <person name="Kearns K.A."/>
            <person name="Solden L.M."/>
            <person name="Wrighton K.C."/>
            <person name="He X."/>
            <person name="Shi W."/>
        </authorList>
    </citation>
    <scope>NUCLEOTIDE SEQUENCE [LARGE SCALE GENOMIC DNA]</scope>
    <source>
        <strain evidence="18 19">TM7_KMM_G3_1_HOT_351</strain>
    </source>
</reference>
<keyword evidence="6" id="KW-0732">Signal</keyword>
<dbReference type="RefSeq" id="WP_129603969.1">
    <property type="nucleotide sequence ID" value="NZ_PRLL01000001.1"/>
</dbReference>